<dbReference type="STRING" id="1314751.GCA_001591425_01724"/>
<evidence type="ECO:0000256" key="1">
    <source>
        <dbReference type="ARBA" id="ARBA00007637"/>
    </source>
</evidence>
<feature type="domain" description="NAD-dependent epimerase/dehydratase" evidence="2">
    <location>
        <begin position="5"/>
        <end position="225"/>
    </location>
</feature>
<keyword evidence="4" id="KW-1185">Reference proteome</keyword>
<sequence>MKKLLITGGSGFIGKHVINIFQQKGYEIHVITTRNLKDDQISWHRVNLLDKTQLEKVMKIIQPTHLIHLAWVVTPGIYKSSIENLRWLEASLHLLRMFKKYGGKKVIISGSCSEYKSTAGYCKEEVTLLEPNNLYAKTKCALRILAEEYCKQEDIEFVWGRVFYVYGPGEHEKRLVPYVICSLLKEKVAKCSSGMQLLDYLYVEDVAEAFSHILEKDVSGEVNIGSGKPILLKDLIYKIGNMINKTELISLQDYKDDVPFTEMYVADNEKIKKNTGWEPKTSLEKGLHKSIEWWAKKEGISYDRT</sequence>
<protein>
    <recommendedName>
        <fullName evidence="2">NAD-dependent epimerase/dehydratase domain-containing protein</fullName>
    </recommendedName>
</protein>
<reference evidence="3 4" key="1">
    <citation type="submission" date="2016-12" db="EMBL/GenBank/DDBJ databases">
        <title>The whole genome sequencing and assembly of Bacillus cohnii DSM 6307T strain.</title>
        <authorList>
            <person name="Lee Y.-J."/>
            <person name="Yi H."/>
            <person name="Bahn Y.-S."/>
            <person name="Kim J.F."/>
            <person name="Lee D.-W."/>
        </authorList>
    </citation>
    <scope>NUCLEOTIDE SEQUENCE [LARGE SCALE GENOMIC DNA]</scope>
    <source>
        <strain evidence="3 4">DSM 6307</strain>
    </source>
</reference>
<comment type="similarity">
    <text evidence="1">Belongs to the NAD(P)-dependent epimerase/dehydratase family.</text>
</comment>
<proteinExistence type="inferred from homology"/>
<dbReference type="RefSeq" id="WP_066414721.1">
    <property type="nucleotide sequence ID" value="NZ_CP018866.1"/>
</dbReference>
<dbReference type="InterPro" id="IPR001509">
    <property type="entry name" value="Epimerase_deHydtase"/>
</dbReference>
<dbReference type="Gene3D" id="3.40.50.720">
    <property type="entry name" value="NAD(P)-binding Rossmann-like Domain"/>
    <property type="match status" value="1"/>
</dbReference>
<dbReference type="Proteomes" id="UP000215224">
    <property type="component" value="Chromosome"/>
</dbReference>
<evidence type="ECO:0000313" key="3">
    <source>
        <dbReference type="EMBL" id="AST90647.1"/>
    </source>
</evidence>
<name>A0A223KMM9_9BACI</name>
<evidence type="ECO:0000259" key="2">
    <source>
        <dbReference type="Pfam" id="PF01370"/>
    </source>
</evidence>
<dbReference type="SUPFAM" id="SSF51735">
    <property type="entry name" value="NAD(P)-binding Rossmann-fold domains"/>
    <property type="match status" value="1"/>
</dbReference>
<dbReference type="Pfam" id="PF01370">
    <property type="entry name" value="Epimerase"/>
    <property type="match status" value="1"/>
</dbReference>
<dbReference type="PANTHER" id="PTHR43000">
    <property type="entry name" value="DTDP-D-GLUCOSE 4,6-DEHYDRATASE-RELATED"/>
    <property type="match status" value="1"/>
</dbReference>
<dbReference type="AlphaFoldDB" id="A0A223KMM9"/>
<accession>A0A223KMM9</accession>
<dbReference type="InterPro" id="IPR036291">
    <property type="entry name" value="NAD(P)-bd_dom_sf"/>
</dbReference>
<evidence type="ECO:0000313" key="4">
    <source>
        <dbReference type="Proteomes" id="UP000215224"/>
    </source>
</evidence>
<gene>
    <name evidence="3" type="ORF">BC6307_04800</name>
</gene>
<organism evidence="3 4">
    <name type="scientific">Sutcliffiella cohnii</name>
    <dbReference type="NCBI Taxonomy" id="33932"/>
    <lineage>
        <taxon>Bacteria</taxon>
        <taxon>Bacillati</taxon>
        <taxon>Bacillota</taxon>
        <taxon>Bacilli</taxon>
        <taxon>Bacillales</taxon>
        <taxon>Bacillaceae</taxon>
        <taxon>Sutcliffiella</taxon>
    </lineage>
</organism>
<dbReference type="EMBL" id="CP018866">
    <property type="protein sequence ID" value="AST90647.1"/>
    <property type="molecule type" value="Genomic_DNA"/>
</dbReference>
<dbReference type="KEGG" id="bcoh:BC6307_04800"/>